<reference evidence="11 12" key="1">
    <citation type="submission" date="2016-11" db="EMBL/GenBank/DDBJ databases">
        <authorList>
            <person name="Varghese N."/>
            <person name="Submissions S."/>
        </authorList>
    </citation>
    <scope>NUCLEOTIDE SEQUENCE [LARGE SCALE GENOMIC DNA]</scope>
    <source>
        <strain evidence="11 12">DSM 17919</strain>
    </source>
</reference>
<feature type="transmembrane region" description="Helical" evidence="7">
    <location>
        <begin position="511"/>
        <end position="536"/>
    </location>
</feature>
<dbReference type="InterPro" id="IPR004477">
    <property type="entry name" value="ComEC_N"/>
</dbReference>
<protein>
    <submittedName>
        <fullName evidence="11">ComEC/Rec2-related protein</fullName>
    </submittedName>
</protein>
<feature type="domain" description="Metallo-beta-lactamase" evidence="8">
    <location>
        <begin position="710"/>
        <end position="914"/>
    </location>
</feature>
<feature type="transmembrane region" description="Helical" evidence="7">
    <location>
        <begin position="334"/>
        <end position="356"/>
    </location>
</feature>
<dbReference type="Pfam" id="PF13567">
    <property type="entry name" value="DUF4131"/>
    <property type="match status" value="1"/>
</dbReference>
<feature type="transmembrane region" description="Helical" evidence="7">
    <location>
        <begin position="38"/>
        <end position="56"/>
    </location>
</feature>
<evidence type="ECO:0000256" key="6">
    <source>
        <dbReference type="SAM" id="MobiDB-lite"/>
    </source>
</evidence>
<evidence type="ECO:0000259" key="8">
    <source>
        <dbReference type="Pfam" id="PF00753"/>
    </source>
</evidence>
<keyword evidence="4 7" id="KW-1133">Transmembrane helix</keyword>
<dbReference type="Proteomes" id="UP000184001">
    <property type="component" value="Unassembled WGS sequence"/>
</dbReference>
<evidence type="ECO:0000259" key="10">
    <source>
        <dbReference type="Pfam" id="PF13567"/>
    </source>
</evidence>
<dbReference type="Pfam" id="PF00753">
    <property type="entry name" value="Lactamase_B"/>
    <property type="match status" value="1"/>
</dbReference>
<feature type="transmembrane region" description="Helical" evidence="7">
    <location>
        <begin position="676"/>
        <end position="695"/>
    </location>
</feature>
<evidence type="ECO:0000256" key="3">
    <source>
        <dbReference type="ARBA" id="ARBA00022692"/>
    </source>
</evidence>
<feature type="transmembrane region" description="Helical" evidence="7">
    <location>
        <begin position="391"/>
        <end position="408"/>
    </location>
</feature>
<dbReference type="NCBIfam" id="TIGR00360">
    <property type="entry name" value="ComEC_N-term"/>
    <property type="match status" value="1"/>
</dbReference>
<dbReference type="Pfam" id="PF03772">
    <property type="entry name" value="Competence"/>
    <property type="match status" value="1"/>
</dbReference>
<dbReference type="InterPro" id="IPR052159">
    <property type="entry name" value="Competence_DNA_uptake"/>
</dbReference>
<accession>A0A8G2CAM5</accession>
<evidence type="ECO:0000256" key="1">
    <source>
        <dbReference type="ARBA" id="ARBA00004651"/>
    </source>
</evidence>
<dbReference type="InterPro" id="IPR001279">
    <property type="entry name" value="Metallo-B-lactamas"/>
</dbReference>
<comment type="subcellular location">
    <subcellularLocation>
        <location evidence="1">Cell membrane</location>
        <topology evidence="1">Multi-pass membrane protein</topology>
    </subcellularLocation>
</comment>
<gene>
    <name evidence="11" type="ORF">SAMN05660830_02252</name>
</gene>
<dbReference type="SUPFAM" id="SSF56281">
    <property type="entry name" value="Metallo-hydrolase/oxidoreductase"/>
    <property type="match status" value="1"/>
</dbReference>
<feature type="transmembrane region" description="Helical" evidence="7">
    <location>
        <begin position="440"/>
        <end position="464"/>
    </location>
</feature>
<dbReference type="Gene3D" id="3.60.15.10">
    <property type="entry name" value="Ribonuclease Z/Hydroxyacylglutathione hydrolase-like"/>
    <property type="match status" value="1"/>
</dbReference>
<organism evidence="11 12">
    <name type="scientific">Halodesulfovibrio aestuarii</name>
    <dbReference type="NCBI Taxonomy" id="126333"/>
    <lineage>
        <taxon>Bacteria</taxon>
        <taxon>Pseudomonadati</taxon>
        <taxon>Thermodesulfobacteriota</taxon>
        <taxon>Desulfovibrionia</taxon>
        <taxon>Desulfovibrionales</taxon>
        <taxon>Desulfovibrionaceae</taxon>
        <taxon>Halodesulfovibrio</taxon>
    </lineage>
</organism>
<evidence type="ECO:0000256" key="4">
    <source>
        <dbReference type="ARBA" id="ARBA00022989"/>
    </source>
</evidence>
<evidence type="ECO:0000256" key="5">
    <source>
        <dbReference type="ARBA" id="ARBA00023136"/>
    </source>
</evidence>
<dbReference type="InterPro" id="IPR025405">
    <property type="entry name" value="DUF4131"/>
</dbReference>
<evidence type="ECO:0000256" key="2">
    <source>
        <dbReference type="ARBA" id="ARBA00022475"/>
    </source>
</evidence>
<dbReference type="RefSeq" id="WP_020000927.1">
    <property type="nucleotide sequence ID" value="NZ_CP192219.1"/>
</dbReference>
<dbReference type="PANTHER" id="PTHR30619:SF7">
    <property type="entry name" value="BETA-LACTAMASE DOMAIN PROTEIN"/>
    <property type="match status" value="1"/>
</dbReference>
<evidence type="ECO:0000256" key="7">
    <source>
        <dbReference type="SAM" id="Phobius"/>
    </source>
</evidence>
<feature type="region of interest" description="Disordered" evidence="6">
    <location>
        <begin position="643"/>
        <end position="666"/>
    </location>
</feature>
<proteinExistence type="predicted"/>
<evidence type="ECO:0000313" key="11">
    <source>
        <dbReference type="EMBL" id="SHJ36520.1"/>
    </source>
</evidence>
<name>A0A8G2CAM5_9BACT</name>
<evidence type="ECO:0000259" key="9">
    <source>
        <dbReference type="Pfam" id="PF03772"/>
    </source>
</evidence>
<evidence type="ECO:0000313" key="12">
    <source>
        <dbReference type="Proteomes" id="UP000184001"/>
    </source>
</evidence>
<keyword evidence="2" id="KW-1003">Cell membrane</keyword>
<feature type="domain" description="ComEC/Rec2-related protein" evidence="9">
    <location>
        <begin position="309"/>
        <end position="599"/>
    </location>
</feature>
<feature type="transmembrane region" description="Helical" evidence="7">
    <location>
        <begin position="543"/>
        <end position="561"/>
    </location>
</feature>
<dbReference type="PANTHER" id="PTHR30619">
    <property type="entry name" value="DNA INTERNALIZATION/COMPETENCE PROTEIN COMEC/REC2"/>
    <property type="match status" value="1"/>
</dbReference>
<sequence length="955" mass="106443">MEGTAPHDSISYPSLLMWHWYFLAWATGLWGARYFVPSLAALGALIFFYVLTRLLARQCPEQYLPSPPNSASNVVRLCIVFAIFVLGLQTGTATLANRPFDITNPDTLPQFVLDKKYVQVTGTVREVLTSPDRRIKFILTDASYTLNDTNAPITGDLVWTWANRKDAWDRQQKAIQVLNEGKNGKVSIAQVLPAASSQPAIARLRPMVGETVSIRAKLLPIVGFRNKGAWNSGAYWQNQGVFWRIWTWGDKAIPTRTGNVSLLTLWREKMRFTVSKQLEDLVHTRVVQKLSSVLGETAYGDALDVLPALLFGDKYNFPSKRYTQLSHASLSHSFALSGMHLAIVALSISFLFTLVIRRASVYETISRPKLLALGILPAASVYVWIGGGSPSLVRAFIMLCCWCILLLFNRPRVFMDGLFWALAVMTIINPLIVFDLRLQLSALAIVAMIIALPILSVVKAYLLPKDTTRFQRIKRAAFDILFLSTAIQFVLLPLIIWNFNELSLWNILNILWLPILGMVIMPLLFLGLLAACFSMVLPSLTPLSETLFTIAATPVATLFSFLDDMDKAGFLDPVIMNRPHWIEIFAWYGCIISALIWWKTEGNDVISELYNSLSEGAPTWENKLFTAVGLPLVGDDIERTEKDQPNRLRSAVPPDSNTEKGITRPANKLNSGSSRWMARIAFLCFVLLLFVPDALRTYGTESKTRLHVLDVGQGQSLLLTFPNDKRMLIDGGGFSSRSFDVGRAIIMPCITRQHDASLQWIISTHPDTDHLRGLFYPIANANVGNYLASNATPHGWNKKQLRQALRKAGLTKRILSAGDVLTISENLELEVLHPPKNSTLEGNNNSLVLRLVQHNGTERKGLLLVTGDIELKGIRELMDTKADLSAEVLILPHHGSVSSFSPEFYNAVNPKVAIASCGFLNKFKFPSPNVMKELHRRGIQAITTASQGEVALYLE</sequence>
<feature type="transmembrane region" description="Helical" evidence="7">
    <location>
        <begin position="77"/>
        <end position="96"/>
    </location>
</feature>
<dbReference type="GO" id="GO:0005886">
    <property type="term" value="C:plasma membrane"/>
    <property type="evidence" value="ECO:0007669"/>
    <property type="project" value="UniProtKB-SubCell"/>
</dbReference>
<feature type="transmembrane region" description="Helical" evidence="7">
    <location>
        <begin position="476"/>
        <end position="499"/>
    </location>
</feature>
<feature type="domain" description="DUF4131" evidence="10">
    <location>
        <begin position="39"/>
        <end position="250"/>
    </location>
</feature>
<dbReference type="AlphaFoldDB" id="A0A8G2CAM5"/>
<feature type="transmembrane region" description="Helical" evidence="7">
    <location>
        <begin position="417"/>
        <end position="434"/>
    </location>
</feature>
<dbReference type="CDD" id="cd07731">
    <property type="entry name" value="ComA-like_MBL-fold"/>
    <property type="match status" value="1"/>
</dbReference>
<keyword evidence="3 7" id="KW-0812">Transmembrane</keyword>
<dbReference type="EMBL" id="FQZR01000005">
    <property type="protein sequence ID" value="SHJ36520.1"/>
    <property type="molecule type" value="Genomic_DNA"/>
</dbReference>
<feature type="transmembrane region" description="Helical" evidence="7">
    <location>
        <begin position="581"/>
        <end position="598"/>
    </location>
</feature>
<dbReference type="InterPro" id="IPR036866">
    <property type="entry name" value="RibonucZ/Hydroxyglut_hydro"/>
</dbReference>
<dbReference type="InterPro" id="IPR035681">
    <property type="entry name" value="ComA-like_MBL"/>
</dbReference>
<keyword evidence="5 7" id="KW-0472">Membrane</keyword>
<feature type="transmembrane region" description="Helical" evidence="7">
    <location>
        <begin position="368"/>
        <end position="385"/>
    </location>
</feature>
<comment type="caution">
    <text evidence="11">The sequence shown here is derived from an EMBL/GenBank/DDBJ whole genome shotgun (WGS) entry which is preliminary data.</text>
</comment>